<evidence type="ECO:0000313" key="1">
    <source>
        <dbReference type="EMBL" id="KAL0016882.1"/>
    </source>
</evidence>
<dbReference type="EMBL" id="JAZDWU010000001">
    <property type="protein sequence ID" value="KAL0016882.1"/>
    <property type="molecule type" value="Genomic_DNA"/>
</dbReference>
<comment type="caution">
    <text evidence="1">The sequence shown here is derived from an EMBL/GenBank/DDBJ whole genome shotgun (WGS) entry which is preliminary data.</text>
</comment>
<name>A0AAW2E1H1_9ROSI</name>
<protein>
    <recommendedName>
        <fullName evidence="3">Zinc finger GRF-type domain-containing protein</fullName>
    </recommendedName>
</protein>
<dbReference type="AlphaFoldDB" id="A0AAW2E1H1"/>
<evidence type="ECO:0000313" key="2">
    <source>
        <dbReference type="Proteomes" id="UP001459277"/>
    </source>
</evidence>
<accession>A0AAW2E1H1</accession>
<proteinExistence type="predicted"/>
<sequence length="111" mass="12550">MSETSNYLSNSDDHFYDVDNCIIRTSLKLHAFGRRFYSCRYWSPDDDRACKFFKWLDTSICCKRGAATASIVIAKFRRLEHVVEGSEHVVEASTCPDTRNIGKGASCKGKG</sequence>
<keyword evidence="2" id="KW-1185">Reference proteome</keyword>
<organism evidence="1 2">
    <name type="scientific">Lithocarpus litseifolius</name>
    <dbReference type="NCBI Taxonomy" id="425828"/>
    <lineage>
        <taxon>Eukaryota</taxon>
        <taxon>Viridiplantae</taxon>
        <taxon>Streptophyta</taxon>
        <taxon>Embryophyta</taxon>
        <taxon>Tracheophyta</taxon>
        <taxon>Spermatophyta</taxon>
        <taxon>Magnoliopsida</taxon>
        <taxon>eudicotyledons</taxon>
        <taxon>Gunneridae</taxon>
        <taxon>Pentapetalae</taxon>
        <taxon>rosids</taxon>
        <taxon>fabids</taxon>
        <taxon>Fagales</taxon>
        <taxon>Fagaceae</taxon>
        <taxon>Lithocarpus</taxon>
    </lineage>
</organism>
<reference evidence="1 2" key="1">
    <citation type="submission" date="2024-01" db="EMBL/GenBank/DDBJ databases">
        <title>A telomere-to-telomere, gap-free genome of sweet tea (Lithocarpus litseifolius).</title>
        <authorList>
            <person name="Zhou J."/>
        </authorList>
    </citation>
    <scope>NUCLEOTIDE SEQUENCE [LARGE SCALE GENOMIC DNA]</scope>
    <source>
        <strain evidence="1">Zhou-2022a</strain>
        <tissue evidence="1">Leaf</tissue>
    </source>
</reference>
<evidence type="ECO:0008006" key="3">
    <source>
        <dbReference type="Google" id="ProtNLM"/>
    </source>
</evidence>
<dbReference type="Proteomes" id="UP001459277">
    <property type="component" value="Unassembled WGS sequence"/>
</dbReference>
<gene>
    <name evidence="1" type="ORF">SO802_003951</name>
</gene>